<evidence type="ECO:0000256" key="2">
    <source>
        <dbReference type="ARBA" id="ARBA00022553"/>
    </source>
</evidence>
<organism evidence="6 7">
    <name type="scientific">Mytilus coruscus</name>
    <name type="common">Sea mussel</name>
    <dbReference type="NCBI Taxonomy" id="42192"/>
    <lineage>
        <taxon>Eukaryota</taxon>
        <taxon>Metazoa</taxon>
        <taxon>Spiralia</taxon>
        <taxon>Lophotrochozoa</taxon>
        <taxon>Mollusca</taxon>
        <taxon>Bivalvia</taxon>
        <taxon>Autobranchia</taxon>
        <taxon>Pteriomorphia</taxon>
        <taxon>Mytilida</taxon>
        <taxon>Mytiloidea</taxon>
        <taxon>Mytilidae</taxon>
        <taxon>Mytilinae</taxon>
        <taxon>Mytilus</taxon>
    </lineage>
</organism>
<dbReference type="GO" id="GO:0005096">
    <property type="term" value="F:GTPase activator activity"/>
    <property type="evidence" value="ECO:0007669"/>
    <property type="project" value="UniProtKB-KW"/>
</dbReference>
<reference evidence="6 7" key="1">
    <citation type="submission" date="2020-06" db="EMBL/GenBank/DDBJ databases">
        <authorList>
            <person name="Li R."/>
            <person name="Bekaert M."/>
        </authorList>
    </citation>
    <scope>NUCLEOTIDE SEQUENCE [LARGE SCALE GENOMIC DNA]</scope>
    <source>
        <strain evidence="7">wild</strain>
    </source>
</reference>
<dbReference type="InterPro" id="IPR008936">
    <property type="entry name" value="Rho_GTPase_activation_prot"/>
</dbReference>
<dbReference type="FunFam" id="1.10.506.10:FF:000014">
    <property type="entry name" value="Neurofibromin 1"/>
    <property type="match status" value="1"/>
</dbReference>
<proteinExistence type="predicted"/>
<feature type="compositionally biased region" description="Polar residues" evidence="3">
    <location>
        <begin position="2529"/>
        <end position="2538"/>
    </location>
</feature>
<dbReference type="FunFam" id="1.10.506.10:FF:000015">
    <property type="entry name" value="Neurofibromin isoform 1"/>
    <property type="match status" value="1"/>
</dbReference>
<feature type="region of interest" description="Disordered" evidence="3">
    <location>
        <begin position="2529"/>
        <end position="2595"/>
    </location>
</feature>
<dbReference type="PANTHER" id="PTHR10194">
    <property type="entry name" value="RAS GTPASE-ACTIVATING PROTEINS"/>
    <property type="match status" value="1"/>
</dbReference>
<feature type="region of interest" description="Disordered" evidence="3">
    <location>
        <begin position="2638"/>
        <end position="2658"/>
    </location>
</feature>
<dbReference type="InterPro" id="IPR001251">
    <property type="entry name" value="CRAL-TRIO_dom"/>
</dbReference>
<evidence type="ECO:0000259" key="5">
    <source>
        <dbReference type="PROSITE" id="PS50191"/>
    </source>
</evidence>
<dbReference type="EMBL" id="CACVKT020006176">
    <property type="protein sequence ID" value="CAC5400182.1"/>
    <property type="molecule type" value="Genomic_DNA"/>
</dbReference>
<dbReference type="CDD" id="cd05130">
    <property type="entry name" value="RasGAP_Neurofibromin"/>
    <property type="match status" value="1"/>
</dbReference>
<evidence type="ECO:0000256" key="1">
    <source>
        <dbReference type="ARBA" id="ARBA00022468"/>
    </source>
</evidence>
<feature type="domain" description="CRAL-TRIO" evidence="5">
    <location>
        <begin position="1629"/>
        <end position="1787"/>
    </location>
</feature>
<feature type="compositionally biased region" description="Polar residues" evidence="3">
    <location>
        <begin position="2878"/>
        <end position="2889"/>
    </location>
</feature>
<keyword evidence="1" id="KW-0343">GTPase activation</keyword>
<dbReference type="SUPFAM" id="SSF48371">
    <property type="entry name" value="ARM repeat"/>
    <property type="match status" value="1"/>
</dbReference>
<dbReference type="Pfam" id="PF00616">
    <property type="entry name" value="RasGAP"/>
    <property type="match status" value="2"/>
</dbReference>
<dbReference type="InterPro" id="IPR039360">
    <property type="entry name" value="Ras_GTPase"/>
</dbReference>
<dbReference type="Pfam" id="PF21877">
    <property type="entry name" value="PH_NF1"/>
    <property type="match status" value="1"/>
</dbReference>
<keyword evidence="2" id="KW-0597">Phosphoprotein</keyword>
<dbReference type="SUPFAM" id="SSF48350">
    <property type="entry name" value="GTPase activation domain, GAP"/>
    <property type="match status" value="2"/>
</dbReference>
<dbReference type="CDD" id="cd13313">
    <property type="entry name" value="PH_NF1"/>
    <property type="match status" value="1"/>
</dbReference>
<dbReference type="SMART" id="SM00323">
    <property type="entry name" value="RasGAP"/>
    <property type="match status" value="1"/>
</dbReference>
<sequence length="2896" mass="327400">MATQKPGEWVQALISRFDAQLPIKTGLHTTQSIQNVEQNKECLINVSKYKFREVINGLTKTLQSVSSMRIIGPEAERNYFESQLIILDTLEQVLNSQPKDTSRLDEAIYVKLLLPEICKFLNQSTDTPNTLVLQLKNLSSKVLFALSLNNFGAVFNRISAKLTSLSSASDDPDLSDLELIQHINVDVLRLIKLFNDINSKFKFLKNKHVITLAYNLEKAIWMWMDNYPEEFTELQKKPNDELQDCCDKLFDQFNQCMENSKKKAAIWPLQMMLLVLCPKILEEINNADNGAPCSAQHLKKKHFIDEVKKAISPHHAGSKLTEGAAVTCVRLCKASTYISINDRLNVLFSLVQSVINDLKQLLFNPPPNTKPFSRGQSIVDLDLYNDCFVSCFRITPHNNDVLKVCLHPNSPPIYHFVLVNALHRIITQPRLPWWPNITIIYGKAAELRNMFTDTLNKVTQGMAAHTAPKSVGVFLPYLSFQTISKLTLQKINKTTDETMTTYRYLLLWIVRLIHDDPNLMLHNQGKPGHEVQSSTLELMNGLVSLVHQQCMPDVSSEAMEALLCLHQPENIELWNPESPIHTFWDVSSQVLFSISQKLIQRQLANYTDILKWLREILVCRNIFLNKNSANANIGNNKTICIHIKLEVVFFMYLWSIDIDAVLTAMSCFSLLCEEADIRCGADEMAVTQILPNYNVYADLAQASTVLTTGRAALQKRIMALLRKIDQHTSGNSQAWDDTHRNWDLITQYLETFPKDPKVKMEECQAPGLGASNPIKRKPPHHASTEHELEDQLNEWANMTGFLCALGGVRLQNKPHRISATSIPSGLDSRKTSLMQSCGDSQYCPVTQFISNLLKLLVCQNEKFGAQIQKHVKELVGHELNPALFPILFDQIKVCVDKFFDPSGQVIVTDLNTQFIENVIFIMKNILEIKTDQPCISCDNVGVTSIESLMLAIVRYVRHLDSTVHAIQIKIKLCQLVETMMQRRDDLTFRQEMKFRNKLVEYLTDWIMGNSHQVNIGDICSMSRRPTRTAIQRIIHSNQTTNQNSNKAPTPLFLRSQTDVDLDQASMEAVAALLAGLPLQPEESDRGDLMEAKSQLFLKYLTLFMNLLNDCSEEEQDTAMDPNRKRSTSNLSALRNCTVQAMSNLLNANIDSGLMHSIALGYHKDPQTRAAFMEVLTKILQQGTEFETLAETALADRFERLVELVTMIGDKGELPIAMALATVVPTQQMDELARVFVNLFDAKHLLYQLLWNMFSKEVEIADCMQTLFRGNSLASKIMAYCFRFYGQQYLRDLLYPLIMEMVVMEKEQKESYEIDPKRIEEGEKLEDNKRHLMLITQKVFNAIVESAHAFFPPKLRIMCHCTYEVISMRFPQVHSIHATGTVIFLRFFNPALEQDNQIFFPCEIDNSKQTLESSANHLMKTTGKFPSKLRSMCHCLYQVVVQRFQQSSAEAVWTVIGTVIFLRFINPAIVSPYESGIIDEEPSTKVKRGLTLMCKIMQNIANHLLFTKETHMRTFNDFLKTNFEAGRRFFTEIASDCDIPDTGNHSLSFINDANVLALHRLLWNNQEKIGDYLSSSRDHKAVGRRPFDKMATLLAYLGPPEHRPLDSQWSSMDMTSTKFEEIMSKHNMHEKDEFKSLKNLHIFYQAGTSKQGHPVFYYIARRYKVGEINGDLLIYHVLLTLKPFYNKPFELVIDFTHTCAENRFRTDFLSKWFVVMPEAVYQNIVQAYIYNCNSWVREYTKYHDRILTPLRGNRKLVFIDHPAKLHEFIEPDQIKLPGSTLSLEEDLKISNNALKLSHKDTKVTIKVGPNAIQITSAEKLRVLGHQVLLNDVYYASEIEEVCLVDDNQFTLTISNESGPLSFIHNDCDNIVHDIIHIRTRWELSQPDTVTVHTKIRPKDVPGTLLNVALLNLGSSDPSLRSAAYNLLCALTQTFDLKIEGQLLETTGLCIPANNTIFIKTISETLAANEPHLTLEFLEECIQGFGNSNIELKHLCLEYITPWLPNLTRYISQHLDDDYKQQRFCRHTDENKRQKVALILDKLITMTIEEVEMYPSIQAKIWGNIGQVADLLDMVLDSFIKRSVTGGLGSIQAEIMADTAVALTSANVQLVSRKVIGRLCRLIDKTCTSPTPTLEQHLMWDDIAILARYLLMLSFNNSLDVASHLPFLFHIVTLLVCTGPLSLRASTHGLVINIIHSLCTCSQLNFKEATLKVLKMSLAEFSLPKFYQLFGISKVKSAAVSAFRTSFRPGDRSFTMSAPEHEKLSLSSLETIVDALLEIMEFDQCQFQASVKDIPNCDWLQQWTDLSKRFAFQYNPALQPRAIIVFGCISKTVTDSEVKQLLKIMMKALESFTDLVLIEAIVMCLTRLQPLLRSDSPIHKFLFWVAISVLQLDETSLYAAGLALLEQNLHTLDNMGLFDIKPLEVIMIETREPLEWHFKQLDHAMGLSFKANFNFALVGHLLKGFRHPQATTVSRTIRVLNQLLSITVKPTNRDKFEVTPQTVPYLAALVSVSEEVRSRCHLKHRISQYMMTESPSSDSLNAEIPQMSTTSGGSSNSSSGSGQSMPSTPAPPVPPPTVPIAQNNTLPMATPTPKRQKSWDLLDQSAMNTARGMQKGNTHLSQGQPANSPKVCWRSLDSEPVRPPLSKTNRSSSMPLPCSKKDVKSGLAVRVGRGSVSNENNVLLDPEVLTDYPTQVLVLTVLATLVRNTTDENEARILYEYLAEASVVFPRVFPVIHSLLDAKINNVLSLCHDQAILNAVQSIIQNMIACEDVSQQQLSYLQSIGFGGLWRFAGTFTKSAPSDTAELLVNCLEAMMMENCLPGDDLDILNPYPSSLGISSNLNLSSSMSSLSVSSMHSPTDKENVDKNGAAGGNRMRHGSANNIQSKNRTGSFKKKGQ</sequence>
<dbReference type="PROSITE" id="PS50191">
    <property type="entry name" value="CRAL_TRIO"/>
    <property type="match status" value="1"/>
</dbReference>
<protein>
    <submittedName>
        <fullName evidence="6">NF1</fullName>
    </submittedName>
</protein>
<dbReference type="Gene3D" id="3.40.525.10">
    <property type="entry name" value="CRAL-TRIO lipid binding domain"/>
    <property type="match status" value="1"/>
</dbReference>
<dbReference type="InterPro" id="IPR054071">
    <property type="entry name" value="PH_NF1"/>
</dbReference>
<gene>
    <name evidence="6" type="ORF">MCOR_34380</name>
</gene>
<dbReference type="SUPFAM" id="SSF52087">
    <property type="entry name" value="CRAL/TRIO domain"/>
    <property type="match status" value="1"/>
</dbReference>
<name>A0A6J8CZ22_MYTCO</name>
<evidence type="ECO:0000256" key="3">
    <source>
        <dbReference type="SAM" id="MobiDB-lite"/>
    </source>
</evidence>
<dbReference type="InterPro" id="IPR001936">
    <property type="entry name" value="RasGAP_dom"/>
</dbReference>
<dbReference type="Proteomes" id="UP000507470">
    <property type="component" value="Unassembled WGS sequence"/>
</dbReference>
<keyword evidence="7" id="KW-1185">Reference proteome</keyword>
<feature type="region of interest" description="Disordered" evidence="3">
    <location>
        <begin position="2849"/>
        <end position="2896"/>
    </location>
</feature>
<dbReference type="Gene3D" id="1.10.506.10">
    <property type="entry name" value="GTPase Activation - p120gap, domain 1"/>
    <property type="match status" value="3"/>
</dbReference>
<dbReference type="InterPro" id="IPR036865">
    <property type="entry name" value="CRAL-TRIO_dom_sf"/>
</dbReference>
<dbReference type="InterPro" id="IPR016024">
    <property type="entry name" value="ARM-type_fold"/>
</dbReference>
<feature type="domain" description="Ras-GAP" evidence="4">
    <location>
        <begin position="1227"/>
        <end position="1501"/>
    </location>
</feature>
<accession>A0A6J8CZ22</accession>
<feature type="compositionally biased region" description="Low complexity" evidence="3">
    <location>
        <begin position="2544"/>
        <end position="2565"/>
    </location>
</feature>
<evidence type="ECO:0000259" key="4">
    <source>
        <dbReference type="PROSITE" id="PS50018"/>
    </source>
</evidence>
<dbReference type="CDD" id="cd00170">
    <property type="entry name" value="SEC14"/>
    <property type="match status" value="1"/>
</dbReference>
<evidence type="ECO:0000313" key="7">
    <source>
        <dbReference type="Proteomes" id="UP000507470"/>
    </source>
</evidence>
<dbReference type="Pfam" id="PF13716">
    <property type="entry name" value="CRAL_TRIO_2"/>
    <property type="match status" value="1"/>
</dbReference>
<dbReference type="SMART" id="SM00516">
    <property type="entry name" value="SEC14"/>
    <property type="match status" value="1"/>
</dbReference>
<dbReference type="InterPro" id="IPR011993">
    <property type="entry name" value="PH-like_dom_sf"/>
</dbReference>
<evidence type="ECO:0000313" key="6">
    <source>
        <dbReference type="EMBL" id="CAC5400182.1"/>
    </source>
</evidence>
<dbReference type="Gene3D" id="2.30.29.30">
    <property type="entry name" value="Pleckstrin-homology domain (PH domain)/Phosphotyrosine-binding domain (PTB)"/>
    <property type="match status" value="1"/>
</dbReference>
<dbReference type="OrthoDB" id="28245at2759"/>
<dbReference type="PROSITE" id="PS50018">
    <property type="entry name" value="RAS_GTPASE_ACTIV_2"/>
    <property type="match status" value="1"/>
</dbReference>
<dbReference type="PANTHER" id="PTHR10194:SF142">
    <property type="entry name" value="NEUROFIBROMIN"/>
    <property type="match status" value="1"/>
</dbReference>
<feature type="compositionally biased region" description="Pro residues" evidence="3">
    <location>
        <begin position="2566"/>
        <end position="2576"/>
    </location>
</feature>